<accession>A0AAW7Z563</accession>
<sequence length="104" mass="11853">MNQVIFNHELTPLFLQVVNEKLAACLVPSDAPIPTENFRSLVQLRDRVIRRALKQMDSEVEKAFAAKELEINNKLEKLARGLLDSAKDEAVQYSRGRAALKKYK</sequence>
<protein>
    <submittedName>
        <fullName evidence="2">Uncharacterized protein</fullName>
    </submittedName>
</protein>
<keyword evidence="3" id="KW-1185">Reference proteome</keyword>
<gene>
    <name evidence="1" type="ORF">AVL57_11110</name>
    <name evidence="2" type="ORF">Q4527_17045</name>
</gene>
<reference evidence="1 3" key="1">
    <citation type="submission" date="2015-12" db="EMBL/GenBank/DDBJ databases">
        <title>Intraspecies pangenome expansion in the marine bacterium Alteromonas.</title>
        <authorList>
            <person name="Lopez-Perez M."/>
            <person name="Rodriguez-Valera F."/>
        </authorList>
    </citation>
    <scope>NUCLEOTIDE SEQUENCE [LARGE SCALE GENOMIC DNA]</scope>
    <source>
        <strain evidence="1 3">LMG 21861</strain>
    </source>
</reference>
<dbReference type="KEGG" id="asq:AVL57_11110"/>
<name>A0AAW7Z563_9ALTE</name>
<evidence type="ECO:0000313" key="2">
    <source>
        <dbReference type="EMBL" id="MDO6579112.1"/>
    </source>
</evidence>
<dbReference type="AlphaFoldDB" id="A0AAW7Z563"/>
<evidence type="ECO:0000313" key="4">
    <source>
        <dbReference type="Proteomes" id="UP001170717"/>
    </source>
</evidence>
<dbReference type="EMBL" id="CP013926">
    <property type="protein sequence ID" value="AMJ74465.1"/>
    <property type="molecule type" value="Genomic_DNA"/>
</dbReference>
<organism evidence="2 4">
    <name type="scientific">Alteromonas stellipolaris</name>
    <dbReference type="NCBI Taxonomy" id="233316"/>
    <lineage>
        <taxon>Bacteria</taxon>
        <taxon>Pseudomonadati</taxon>
        <taxon>Pseudomonadota</taxon>
        <taxon>Gammaproteobacteria</taxon>
        <taxon>Alteromonadales</taxon>
        <taxon>Alteromonadaceae</taxon>
        <taxon>Alteromonas/Salinimonas group</taxon>
        <taxon>Alteromonas</taxon>
    </lineage>
</organism>
<evidence type="ECO:0000313" key="1">
    <source>
        <dbReference type="EMBL" id="AMJ74465.1"/>
    </source>
</evidence>
<evidence type="ECO:0000313" key="3">
    <source>
        <dbReference type="Proteomes" id="UP000056750"/>
    </source>
</evidence>
<proteinExistence type="predicted"/>
<dbReference type="Proteomes" id="UP000056750">
    <property type="component" value="Chromosome"/>
</dbReference>
<reference evidence="2" key="2">
    <citation type="submission" date="2023-07" db="EMBL/GenBank/DDBJ databases">
        <title>Genome content predicts the carbon catabolic preferences of heterotrophic bacteria.</title>
        <authorList>
            <person name="Gralka M."/>
        </authorList>
    </citation>
    <scope>NUCLEOTIDE SEQUENCE</scope>
    <source>
        <strain evidence="2">F2M12</strain>
    </source>
</reference>
<dbReference type="EMBL" id="JAUOQI010000015">
    <property type="protein sequence ID" value="MDO6579112.1"/>
    <property type="molecule type" value="Genomic_DNA"/>
</dbReference>
<dbReference type="RefSeq" id="WP_057793354.1">
    <property type="nucleotide sequence ID" value="NZ_CAXIBE010000012.1"/>
</dbReference>
<dbReference type="Proteomes" id="UP001170717">
    <property type="component" value="Unassembled WGS sequence"/>
</dbReference>